<name>A0A6G0MF08_9STRA</name>
<evidence type="ECO:0008006" key="4">
    <source>
        <dbReference type="Google" id="ProtNLM"/>
    </source>
</evidence>
<evidence type="ECO:0000313" key="3">
    <source>
        <dbReference type="Proteomes" id="UP000476176"/>
    </source>
</evidence>
<protein>
    <recommendedName>
        <fullName evidence="4">Tyr recombinase domain-containing protein</fullName>
    </recommendedName>
</protein>
<proteinExistence type="predicted"/>
<dbReference type="AlphaFoldDB" id="A0A6G0MF08"/>
<dbReference type="InterPro" id="IPR052925">
    <property type="entry name" value="Phage_Integrase-like_Recomb"/>
</dbReference>
<dbReference type="EMBL" id="QXGC01005373">
    <property type="protein sequence ID" value="KAE9165528.1"/>
    <property type="molecule type" value="Genomic_DNA"/>
</dbReference>
<comment type="caution">
    <text evidence="2">The sequence shown here is derived from an EMBL/GenBank/DDBJ whole genome shotgun (WGS) entry which is preliminary data.</text>
</comment>
<dbReference type="PANTHER" id="PTHR34605">
    <property type="entry name" value="PHAGE_INTEGRASE DOMAIN-CONTAINING PROTEIN"/>
    <property type="match status" value="1"/>
</dbReference>
<sequence>MVLGHMEPFWSFHWVDDIIFVEVDVDDRLQKAEKRLRDGAKLVFGSDGRHEGKFTTWSRVFHAVGIDWNIPDEYITVPQRKIDKLRSVLAETLGKAFLSRKRLDSVIGVLRHVISFIPITKPFIQRLTAVQNRCRSLASAGAPMTEFLRKDLQWWQTLVFQTEFAGMPMNLFDHTKAFDEIWLVTVARNTICITSMKLQERLLLKQRSQARDGNDLAYAVSCVTDMWGPSLSTEGTWCHVVIHGERWITELIDKMNCKSPEGQQALRRCALSQARHRLHFTTRVIRQRVEQTSKRQRVEEKRDQLKQASVSAGTLGSYSRNFKFWETFCNDFGFPVWIDELPRARQARMVGLFAALCASEGHNKAMKGNKYHTFDGKMAAVAFAHKAVRNAKLDYHDPEFELIAQGYKRSHGDVDRKQPVTTPMLLKMYELRARHDTESDLMWGSIVLAFFFLDRSSELWGPVVSDKSTGVVRTHCVKAANVILRDNFGTQVGPEELGEMSVEVIFESHKGDRVAQGTTVRHYKSNHAHLCPVPAARLCLNIRAQWLATGRKLGPYLTSVSTTRTIKKTQVVNLIKLSAADMGLPRSDYSTHSLRIGGACALLAADYDPE</sequence>
<evidence type="ECO:0000313" key="2">
    <source>
        <dbReference type="EMBL" id="KAE9165528.1"/>
    </source>
</evidence>
<dbReference type="Proteomes" id="UP000476176">
    <property type="component" value="Unassembled WGS sequence"/>
</dbReference>
<dbReference type="PANTHER" id="PTHR34605:SF3">
    <property type="entry name" value="P CELL-TYPE AGGLUTINATION PROTEIN MAP4-LIKE-RELATED"/>
    <property type="match status" value="1"/>
</dbReference>
<dbReference type="Gene3D" id="1.10.150.130">
    <property type="match status" value="1"/>
</dbReference>
<reference evidence="2 3" key="1">
    <citation type="submission" date="2018-09" db="EMBL/GenBank/DDBJ databases">
        <title>Genomic investigation of the strawberry pathogen Phytophthora fragariae indicates pathogenicity is determined by transcriptional variation in three key races.</title>
        <authorList>
            <person name="Adams T.M."/>
            <person name="Armitage A.D."/>
            <person name="Sobczyk M.K."/>
            <person name="Bates H.J."/>
            <person name="Dunwell J.M."/>
            <person name="Nellist C.F."/>
            <person name="Harrison R.J."/>
        </authorList>
    </citation>
    <scope>NUCLEOTIDE SEQUENCE [LARGE SCALE GENOMIC DNA]</scope>
    <source>
        <strain evidence="2 3">BC-23</strain>
    </source>
</reference>
<organism evidence="2 3">
    <name type="scientific">Phytophthora fragariae</name>
    <dbReference type="NCBI Taxonomy" id="53985"/>
    <lineage>
        <taxon>Eukaryota</taxon>
        <taxon>Sar</taxon>
        <taxon>Stramenopiles</taxon>
        <taxon>Oomycota</taxon>
        <taxon>Peronosporomycetes</taxon>
        <taxon>Peronosporales</taxon>
        <taxon>Peronosporaceae</taxon>
        <taxon>Phytophthora</taxon>
    </lineage>
</organism>
<dbReference type="InterPro" id="IPR010998">
    <property type="entry name" value="Integrase_recombinase_N"/>
</dbReference>
<keyword evidence="1" id="KW-0238">DNA-binding</keyword>
<dbReference type="GO" id="GO:0003677">
    <property type="term" value="F:DNA binding"/>
    <property type="evidence" value="ECO:0007669"/>
    <property type="project" value="UniProtKB-KW"/>
</dbReference>
<accession>A0A6G0MF08</accession>
<evidence type="ECO:0000256" key="1">
    <source>
        <dbReference type="ARBA" id="ARBA00023125"/>
    </source>
</evidence>
<gene>
    <name evidence="2" type="ORF">PF004_g29466</name>
</gene>